<reference evidence="1" key="1">
    <citation type="submission" date="2019-05" db="EMBL/GenBank/DDBJ databases">
        <title>Whole genome sequencing of Pseudanabaena catenata USMAC16.</title>
        <authorList>
            <person name="Khan Z."/>
            <person name="Omar W.M."/>
            <person name="Convey P."/>
            <person name="Merican F."/>
            <person name="Najimudin N."/>
        </authorList>
    </citation>
    <scope>NUCLEOTIDE SEQUENCE</scope>
    <source>
        <strain evidence="1">USMAC16</strain>
    </source>
</reference>
<dbReference type="AlphaFoldDB" id="A0A9X4MK14"/>
<gene>
    <name evidence="1" type="ORF">FEV09_22805</name>
</gene>
<organism evidence="1 2">
    <name type="scientific">Pseudanabaena catenata USMAC16</name>
    <dbReference type="NCBI Taxonomy" id="1855837"/>
    <lineage>
        <taxon>Bacteria</taxon>
        <taxon>Bacillati</taxon>
        <taxon>Cyanobacteriota</taxon>
        <taxon>Cyanophyceae</taxon>
        <taxon>Pseudanabaenales</taxon>
        <taxon>Pseudanabaenaceae</taxon>
        <taxon>Pseudanabaena</taxon>
    </lineage>
</organism>
<evidence type="ECO:0000313" key="1">
    <source>
        <dbReference type="EMBL" id="MDG3497364.1"/>
    </source>
</evidence>
<protein>
    <submittedName>
        <fullName evidence="1">Uncharacterized protein</fullName>
    </submittedName>
</protein>
<dbReference type="Proteomes" id="UP001152872">
    <property type="component" value="Unassembled WGS sequence"/>
</dbReference>
<name>A0A9X4MK14_9CYAN</name>
<evidence type="ECO:0000313" key="2">
    <source>
        <dbReference type="Proteomes" id="UP001152872"/>
    </source>
</evidence>
<dbReference type="RefSeq" id="WP_267879031.1">
    <property type="nucleotide sequence ID" value="NZ_VBTY01000343.1"/>
</dbReference>
<proteinExistence type="predicted"/>
<sequence>MSQATSECPKAWRSLYSCLDIAIYDWIDPIESEHEQFTYSPTS</sequence>
<dbReference type="EMBL" id="VBTY01000343">
    <property type="protein sequence ID" value="MDG3497364.1"/>
    <property type="molecule type" value="Genomic_DNA"/>
</dbReference>
<accession>A0A9X4MK14</accession>
<keyword evidence="2" id="KW-1185">Reference proteome</keyword>
<comment type="caution">
    <text evidence="1">The sequence shown here is derived from an EMBL/GenBank/DDBJ whole genome shotgun (WGS) entry which is preliminary data.</text>
</comment>